<keyword evidence="6 8" id="KW-1133">Transmembrane helix</keyword>
<comment type="subcellular location">
    <subcellularLocation>
        <location evidence="1 8">Membrane</location>
        <topology evidence="1 8">Multi-pass membrane protein</topology>
    </subcellularLocation>
</comment>
<evidence type="ECO:0000256" key="3">
    <source>
        <dbReference type="ARBA" id="ARBA00022448"/>
    </source>
</evidence>
<organism evidence="10 11">
    <name type="scientific">Globodera pallida</name>
    <name type="common">Potato cyst nematode worm</name>
    <name type="synonym">Heterodera pallida</name>
    <dbReference type="NCBI Taxonomy" id="36090"/>
    <lineage>
        <taxon>Eukaryota</taxon>
        <taxon>Metazoa</taxon>
        <taxon>Ecdysozoa</taxon>
        <taxon>Nematoda</taxon>
        <taxon>Chromadorea</taxon>
        <taxon>Rhabditida</taxon>
        <taxon>Tylenchina</taxon>
        <taxon>Tylenchomorpha</taxon>
        <taxon>Tylenchoidea</taxon>
        <taxon>Heteroderidae</taxon>
        <taxon>Heteroderinae</taxon>
        <taxon>Globodera</taxon>
    </lineage>
</organism>
<reference evidence="10" key="1">
    <citation type="submission" date="2014-05" db="EMBL/GenBank/DDBJ databases">
        <title>The genome and life-stage specific transcriptomes of Globodera pallida elucidate key aspects of plant parasitism by a cyst nematode.</title>
        <authorList>
            <person name="Cotton J.A."/>
            <person name="Lilley C.J."/>
            <person name="Jones L.M."/>
            <person name="Kikuchi T."/>
            <person name="Reid A.J."/>
            <person name="Thorpe P."/>
            <person name="Tsai I.J."/>
            <person name="Beasley H."/>
            <person name="Blok V."/>
            <person name="Cock P.J.A."/>
            <person name="Van den Akker S.E."/>
            <person name="Holroyd N."/>
            <person name="Hunt M."/>
            <person name="Mantelin S."/>
            <person name="Naghra H."/>
            <person name="Pain A."/>
            <person name="Palomares-Rius J.E."/>
            <person name="Zarowiecki M."/>
            <person name="Berriman M."/>
            <person name="Jones J.T."/>
            <person name="Urwin P.E."/>
        </authorList>
    </citation>
    <scope>NUCLEOTIDE SEQUENCE [LARGE SCALE GENOMIC DNA]</scope>
    <source>
        <strain evidence="10">Lindley</strain>
    </source>
</reference>
<dbReference type="GO" id="GO:0005315">
    <property type="term" value="F:phosphate transmembrane transporter activity"/>
    <property type="evidence" value="ECO:0007669"/>
    <property type="project" value="InterPro"/>
</dbReference>
<dbReference type="PANTHER" id="PTHR11101:SF80">
    <property type="entry name" value="PHOSPHATE TRANSPORTER"/>
    <property type="match status" value="1"/>
</dbReference>
<keyword evidence="5 8" id="KW-0812">Transmembrane</keyword>
<reference evidence="11" key="2">
    <citation type="submission" date="2016-06" db="UniProtKB">
        <authorList>
            <consortium name="WormBaseParasite"/>
        </authorList>
    </citation>
    <scope>IDENTIFICATION</scope>
</reference>
<feature type="transmembrane region" description="Helical" evidence="8">
    <location>
        <begin position="422"/>
        <end position="441"/>
    </location>
</feature>
<dbReference type="GO" id="GO:0035435">
    <property type="term" value="P:phosphate ion transmembrane transport"/>
    <property type="evidence" value="ECO:0007669"/>
    <property type="project" value="TreeGrafter"/>
</dbReference>
<keyword evidence="3 8" id="KW-0813">Transport</keyword>
<dbReference type="InterPro" id="IPR001204">
    <property type="entry name" value="Phos_transporter"/>
</dbReference>
<dbReference type="PANTHER" id="PTHR11101">
    <property type="entry name" value="PHOSPHATE TRANSPORTER"/>
    <property type="match status" value="1"/>
</dbReference>
<feature type="transmembrane region" description="Helical" evidence="8">
    <location>
        <begin position="101"/>
        <end position="121"/>
    </location>
</feature>
<evidence type="ECO:0000256" key="9">
    <source>
        <dbReference type="SAM" id="MobiDB-lite"/>
    </source>
</evidence>
<feature type="transmembrane region" description="Helical" evidence="8">
    <location>
        <begin position="158"/>
        <end position="181"/>
    </location>
</feature>
<dbReference type="WBParaSite" id="GPLIN_001055700">
    <property type="protein sequence ID" value="GPLIN_001055700"/>
    <property type="gene ID" value="GPLIN_001055700"/>
</dbReference>
<feature type="compositionally biased region" description="Polar residues" evidence="9">
    <location>
        <begin position="282"/>
        <end position="295"/>
    </location>
</feature>
<evidence type="ECO:0000256" key="7">
    <source>
        <dbReference type="ARBA" id="ARBA00023136"/>
    </source>
</evidence>
<feature type="region of interest" description="Disordered" evidence="9">
    <location>
        <begin position="282"/>
        <end position="320"/>
    </location>
</feature>
<keyword evidence="10" id="KW-1185">Reference proteome</keyword>
<comment type="similarity">
    <text evidence="2 8">Belongs to the inorganic phosphate transporter (PiT) (TC 2.A.20) family.</text>
</comment>
<dbReference type="Proteomes" id="UP000050741">
    <property type="component" value="Unassembled WGS sequence"/>
</dbReference>
<evidence type="ECO:0000313" key="10">
    <source>
        <dbReference type="Proteomes" id="UP000050741"/>
    </source>
</evidence>
<evidence type="ECO:0000256" key="5">
    <source>
        <dbReference type="ARBA" id="ARBA00022692"/>
    </source>
</evidence>
<evidence type="ECO:0000256" key="6">
    <source>
        <dbReference type="ARBA" id="ARBA00022989"/>
    </source>
</evidence>
<keyword evidence="4 8" id="KW-0592">Phosphate transport</keyword>
<evidence type="ECO:0000256" key="1">
    <source>
        <dbReference type="ARBA" id="ARBA00004141"/>
    </source>
</evidence>
<proteinExistence type="inferred from homology"/>
<dbReference type="AlphaFoldDB" id="A0A183CCF6"/>
<accession>A0A183CCF6</accession>
<dbReference type="Pfam" id="PF01384">
    <property type="entry name" value="PHO4"/>
    <property type="match status" value="1"/>
</dbReference>
<evidence type="ECO:0000256" key="2">
    <source>
        <dbReference type="ARBA" id="ARBA00009916"/>
    </source>
</evidence>
<evidence type="ECO:0000256" key="4">
    <source>
        <dbReference type="ARBA" id="ARBA00022592"/>
    </source>
</evidence>
<feature type="transmembrane region" description="Helical" evidence="8">
    <location>
        <begin position="226"/>
        <end position="249"/>
    </location>
</feature>
<feature type="transmembrane region" description="Helical" evidence="8">
    <location>
        <begin position="20"/>
        <end position="39"/>
    </location>
</feature>
<evidence type="ECO:0000256" key="8">
    <source>
        <dbReference type="RuleBase" id="RU363058"/>
    </source>
</evidence>
<feature type="transmembrane region" description="Helical" evidence="8">
    <location>
        <begin position="390"/>
        <end position="407"/>
    </location>
</feature>
<evidence type="ECO:0000313" key="11">
    <source>
        <dbReference type="WBParaSite" id="GPLIN_001055700"/>
    </source>
</evidence>
<feature type="transmembrane region" description="Helical" evidence="8">
    <location>
        <begin position="60"/>
        <end position="81"/>
    </location>
</feature>
<keyword evidence="7 8" id="KW-0472">Membrane</keyword>
<feature type="transmembrane region" description="Helical" evidence="8">
    <location>
        <begin position="193"/>
        <end position="214"/>
    </location>
</feature>
<name>A0A183CCF6_GLOPA</name>
<sequence length="505" mass="54938">MDTGTASADGASLLSFHATHLWALIVAFHLSFIFAFVMGANEVSNAFATSVCSGAIKLRVAYVLATVVESAGAILLGYKVLETLRFKVIDLDMYVNTPNELLLGQVAILAGAALWMIFATSFRLPVSSTHSHIGGIIGFSLVMRGTAGLHMHNVINIVISWIVSPILSGIISAVLYVLFDIAVLRRRDPVKSAFISMPIFYFAVISFITFMVIFRGSKWIGFDKTTFWPALLVSVAVGAVSALIFQFVVRRFLLKWLKNASARSSNSVNNNNIDELHAAAGGTSSVRPRLSSQENRNVEEPPPPSPPAHSIKQTKIDFNPPGLLKRILPDPKRTNNPQTLRLFSAVQVFTGCFTGFSHGSKDIPNTIAPLATLLFVYNNVHVPKPQETPLWILFYGSMGTCVGFWMLGHRVIRTVGQELTEINPFCGFCVELGAAITVVIASKIGIPISMTLCIVGSVVSVGAVRGSVPVNWPLFRNVFIAWVVTFPLTAVFSAAAMFLLKTFFL</sequence>
<dbReference type="GO" id="GO:0016020">
    <property type="term" value="C:membrane"/>
    <property type="evidence" value="ECO:0007669"/>
    <property type="project" value="UniProtKB-SubCell"/>
</dbReference>
<feature type="transmembrane region" description="Helical" evidence="8">
    <location>
        <begin position="448"/>
        <end position="467"/>
    </location>
</feature>
<comment type="function">
    <text evidence="8">Sodium-phosphate symporter.</text>
</comment>
<feature type="transmembrane region" description="Helical" evidence="8">
    <location>
        <begin position="479"/>
        <end position="500"/>
    </location>
</feature>
<protein>
    <recommendedName>
        <fullName evidence="8">Phosphate transporter</fullName>
    </recommendedName>
</protein>